<feature type="domain" description="SLH" evidence="2">
    <location>
        <begin position="87"/>
        <end position="150"/>
    </location>
</feature>
<feature type="chain" id="PRO_5016419184" evidence="1">
    <location>
        <begin position="27"/>
        <end position="568"/>
    </location>
</feature>
<dbReference type="Pfam" id="PF00395">
    <property type="entry name" value="SLH"/>
    <property type="match status" value="3"/>
</dbReference>
<dbReference type="PANTHER" id="PTHR43308:SF5">
    <property type="entry name" value="S-LAYER PROTEIN _ PEPTIDOGLYCAN ENDO-BETA-N-ACETYLGLUCOSAMINIDASE"/>
    <property type="match status" value="1"/>
</dbReference>
<evidence type="ECO:0000256" key="1">
    <source>
        <dbReference type="SAM" id="SignalP"/>
    </source>
</evidence>
<dbReference type="EMBL" id="QGGL01000016">
    <property type="protein sequence ID" value="PWK07920.1"/>
    <property type="molecule type" value="Genomic_DNA"/>
</dbReference>
<gene>
    <name evidence="3" type="ORF">C7459_11679</name>
</gene>
<evidence type="ECO:0000313" key="4">
    <source>
        <dbReference type="Proteomes" id="UP000245634"/>
    </source>
</evidence>
<evidence type="ECO:0000259" key="2">
    <source>
        <dbReference type="PROSITE" id="PS51272"/>
    </source>
</evidence>
<dbReference type="InterPro" id="IPR001119">
    <property type="entry name" value="SLH_dom"/>
</dbReference>
<feature type="domain" description="SLH" evidence="2">
    <location>
        <begin position="26"/>
        <end position="86"/>
    </location>
</feature>
<protein>
    <submittedName>
        <fullName evidence="3">S-layer family protein</fullName>
    </submittedName>
</protein>
<dbReference type="AlphaFoldDB" id="A0A316D6S2"/>
<name>A0A316D6S2_9BACL</name>
<sequence length="568" mass="59263">MIKRINKWLAATLVLTTALVPSVASAATFTDLTSADLWAQAAIVEGQSAGLFAGDPSGQFRPLETISRQEMAKVFANVLSLNPLGSSPSAYSDVADADWAHGVIEALRAKGLMTGDGDGTFRPDSSITREEMAVLLVRAFGQADVTGRGTNLTVADRKQISSWAQDYVQAAIDLGLMKGDGAYFHPQQAATRQEVAVVAMNLRQALQVPITASVVTQVTSGGVTIGGMKYGVSEGLKSLFSPANAAALRGAKVDVEVKNGVVTRLKHLELTAAGLAPADSAAEYSGNVVFNGHGQTVDGDVRVLGDYVTLQDVVVAGDMEVASTVQNDFAANGVSVQGTLRINGGSADTVTLTDAHLNVVEVNKPSVHVVAAGLTTLRDLTVKSDAYLSAESRVLIPSLTIGSGVTHVDLNGKYAKVKVIDKQTRIKLVGTVKLAQVTIPADAQVWTVFQDYGTVQSMIDLVNGEPVDHTKIPDVVTGTVTVAQLTISAINKAADASVMQSLLEHNANTLGIVVSAGSEYAMLTDKSVVATAVLNGKGTGYLTTAQIKVAFETAVQAEKALEAQVPLP</sequence>
<keyword evidence="1" id="KW-0732">Signal</keyword>
<dbReference type="PANTHER" id="PTHR43308">
    <property type="entry name" value="OUTER MEMBRANE PROTEIN ALPHA-RELATED"/>
    <property type="match status" value="1"/>
</dbReference>
<reference evidence="3 4" key="1">
    <citation type="submission" date="2018-05" db="EMBL/GenBank/DDBJ databases">
        <title>Genomic Encyclopedia of Type Strains, Phase IV (KMG-IV): sequencing the most valuable type-strain genomes for metagenomic binning, comparative biology and taxonomic classification.</title>
        <authorList>
            <person name="Goeker M."/>
        </authorList>
    </citation>
    <scope>NUCLEOTIDE SEQUENCE [LARGE SCALE GENOMIC DNA]</scope>
    <source>
        <strain evidence="3 4">DSM 18773</strain>
    </source>
</reference>
<dbReference type="Proteomes" id="UP000245634">
    <property type="component" value="Unassembled WGS sequence"/>
</dbReference>
<accession>A0A316D6S2</accession>
<proteinExistence type="predicted"/>
<evidence type="ECO:0000313" key="3">
    <source>
        <dbReference type="EMBL" id="PWK07920.1"/>
    </source>
</evidence>
<organism evidence="3 4">
    <name type="scientific">Tumebacillus permanentifrigoris</name>
    <dbReference type="NCBI Taxonomy" id="378543"/>
    <lineage>
        <taxon>Bacteria</taxon>
        <taxon>Bacillati</taxon>
        <taxon>Bacillota</taxon>
        <taxon>Bacilli</taxon>
        <taxon>Bacillales</taxon>
        <taxon>Alicyclobacillaceae</taxon>
        <taxon>Tumebacillus</taxon>
    </lineage>
</organism>
<comment type="caution">
    <text evidence="3">The sequence shown here is derived from an EMBL/GenBank/DDBJ whole genome shotgun (WGS) entry which is preliminary data.</text>
</comment>
<dbReference type="InterPro" id="IPR051465">
    <property type="entry name" value="Cell_Envelope_Struct_Comp"/>
</dbReference>
<dbReference type="PROSITE" id="PS51272">
    <property type="entry name" value="SLH"/>
    <property type="match status" value="3"/>
</dbReference>
<keyword evidence="4" id="KW-1185">Reference proteome</keyword>
<dbReference type="RefSeq" id="WP_109690524.1">
    <property type="nucleotide sequence ID" value="NZ_QGGL01000016.1"/>
</dbReference>
<feature type="domain" description="SLH" evidence="2">
    <location>
        <begin position="151"/>
        <end position="213"/>
    </location>
</feature>
<dbReference type="OrthoDB" id="185675at2"/>
<feature type="signal peptide" evidence="1">
    <location>
        <begin position="1"/>
        <end position="26"/>
    </location>
</feature>